<dbReference type="Proteomes" id="UP000070498">
    <property type="component" value="Unassembled WGS sequence"/>
</dbReference>
<organism evidence="1 2">
    <name type="scientific">Agrobacterium bohemicum</name>
    <dbReference type="NCBI Taxonomy" id="2052828"/>
    <lineage>
        <taxon>Bacteria</taxon>
        <taxon>Pseudomonadati</taxon>
        <taxon>Pseudomonadota</taxon>
        <taxon>Alphaproteobacteria</taxon>
        <taxon>Hyphomicrobiales</taxon>
        <taxon>Rhizobiaceae</taxon>
        <taxon>Rhizobium/Agrobacterium group</taxon>
        <taxon>Agrobacterium</taxon>
    </lineage>
</organism>
<protein>
    <submittedName>
        <fullName evidence="1">Uncharacterized protein</fullName>
    </submittedName>
</protein>
<reference evidence="1 2" key="1">
    <citation type="submission" date="2015-11" db="EMBL/GenBank/DDBJ databases">
        <title>Draft genome sequence of Agrobacterium sp. R89-1.</title>
        <authorList>
            <person name="Zahradnik J."/>
            <person name="Kyslikova E."/>
            <person name="Palyzova A."/>
            <person name="Kyslik P."/>
        </authorList>
    </citation>
    <scope>NUCLEOTIDE SEQUENCE [LARGE SCALE GENOMIC DNA]</scope>
    <source>
        <strain evidence="1 2">R89-1</strain>
    </source>
</reference>
<comment type="caution">
    <text evidence="1">The sequence shown here is derived from an EMBL/GenBank/DDBJ whole genome shotgun (WGS) entry which is preliminary data.</text>
</comment>
<keyword evidence="2" id="KW-1185">Reference proteome</keyword>
<name>A0A135P1U2_9HYPH</name>
<dbReference type="EMBL" id="LNUW01000034">
    <property type="protein sequence ID" value="KXG85382.1"/>
    <property type="molecule type" value="Genomic_DNA"/>
</dbReference>
<evidence type="ECO:0000313" key="2">
    <source>
        <dbReference type="Proteomes" id="UP000070498"/>
    </source>
</evidence>
<accession>A0A135P1U2</accession>
<proteinExistence type="predicted"/>
<gene>
    <name evidence="1" type="ORF">ATO67_08660</name>
</gene>
<evidence type="ECO:0000313" key="1">
    <source>
        <dbReference type="EMBL" id="KXG85382.1"/>
    </source>
</evidence>
<sequence>MVGVARKTKDVDARPASPGEIVITYIRGQGVETRSKPAEDGDWVVRNRCEETGNEEILVKKRNFSDRYGEPLSQADAAGYRAFKPKGSEMNYFIVTDEIGPFNFRAPWDETMVALPGDAIVQVQTDESDTYRVAAAAFQCTYEIVNPAKFIIDAALR</sequence>
<dbReference type="OrthoDB" id="823609at2"/>
<dbReference type="AlphaFoldDB" id="A0A135P1U2"/>